<keyword evidence="3" id="KW-0472">Membrane</keyword>
<accession>A0A4P6UNM6</accession>
<evidence type="ECO:0000256" key="2">
    <source>
        <dbReference type="SAM" id="MobiDB-lite"/>
    </source>
</evidence>
<dbReference type="AlphaFoldDB" id="A0A4P6UNM6"/>
<keyword evidence="1" id="KW-0175">Coiled coil</keyword>
<name>A0A4P6UNM6_9BACL</name>
<dbReference type="EMBL" id="CP036528">
    <property type="protein sequence ID" value="QBK24799.1"/>
    <property type="molecule type" value="Genomic_DNA"/>
</dbReference>
<gene>
    <name evidence="4" type="ORF">DKZ56_02210</name>
</gene>
<keyword evidence="3" id="KW-1133">Transmembrane helix</keyword>
<feature type="transmembrane region" description="Helical" evidence="3">
    <location>
        <begin position="139"/>
        <end position="156"/>
    </location>
</feature>
<reference evidence="4 5" key="1">
    <citation type="submission" date="2019-02" db="EMBL/GenBank/DDBJ databases">
        <title>Ureibacillus thermophilus.</title>
        <authorList>
            <person name="Sunny J.S."/>
            <person name="Natarajan A."/>
            <person name="Saleena L.M."/>
        </authorList>
    </citation>
    <scope>NUCLEOTIDE SEQUENCE [LARGE SCALE GENOMIC DNA]</scope>
    <source>
        <strain evidence="4 5">LM102</strain>
    </source>
</reference>
<feature type="transmembrane region" description="Helical" evidence="3">
    <location>
        <begin position="26"/>
        <end position="50"/>
    </location>
</feature>
<dbReference type="PANTHER" id="PTHR40903:SF1">
    <property type="entry name" value="HYPHALLY REGULATED CELL WALL PROTEIN 3"/>
    <property type="match status" value="1"/>
</dbReference>
<feature type="compositionally biased region" description="Gly residues" evidence="2">
    <location>
        <begin position="329"/>
        <end position="341"/>
    </location>
</feature>
<feature type="coiled-coil region" evidence="1">
    <location>
        <begin position="167"/>
        <end position="237"/>
    </location>
</feature>
<evidence type="ECO:0000256" key="3">
    <source>
        <dbReference type="SAM" id="Phobius"/>
    </source>
</evidence>
<keyword evidence="5" id="KW-1185">Reference proteome</keyword>
<keyword evidence="3" id="KW-0812">Transmembrane</keyword>
<feature type="region of interest" description="Disordered" evidence="2">
    <location>
        <begin position="288"/>
        <end position="426"/>
    </location>
</feature>
<feature type="compositionally biased region" description="Gly residues" evidence="2">
    <location>
        <begin position="351"/>
        <end position="363"/>
    </location>
</feature>
<dbReference type="RefSeq" id="WP_208651078.1">
    <property type="nucleotide sequence ID" value="NZ_CP036528.1"/>
</dbReference>
<dbReference type="PANTHER" id="PTHR40903">
    <property type="entry name" value="GLYCINE-RICH CELL WALL STRUCTURAL PROTEIN 1-LIKE"/>
    <property type="match status" value="1"/>
</dbReference>
<dbReference type="Proteomes" id="UP000291151">
    <property type="component" value="Chromosome"/>
</dbReference>
<protein>
    <submittedName>
        <fullName evidence="4">Uncharacterized protein</fullName>
    </submittedName>
</protein>
<dbReference type="KEGG" id="uth:DKZ56_02210"/>
<feature type="transmembrane region" description="Helical" evidence="3">
    <location>
        <begin position="56"/>
        <end position="73"/>
    </location>
</feature>
<proteinExistence type="predicted"/>
<organism evidence="4 5">
    <name type="scientific">Ureibacillus thermophilus</name>
    <dbReference type="NCBI Taxonomy" id="367743"/>
    <lineage>
        <taxon>Bacteria</taxon>
        <taxon>Bacillati</taxon>
        <taxon>Bacillota</taxon>
        <taxon>Bacilli</taxon>
        <taxon>Bacillales</taxon>
        <taxon>Caryophanaceae</taxon>
        <taxon>Ureibacillus</taxon>
    </lineage>
</organism>
<feature type="compositionally biased region" description="Low complexity" evidence="2">
    <location>
        <begin position="295"/>
        <end position="328"/>
    </location>
</feature>
<sequence length="468" mass="51783">MDRQKELFTFVKRAKRSLNVEKMLPLLQYGIFLSILFSLAILMLSRFFVFPYYDETAFVVACATIMSTFVYMWKKRIRMKEALRKLDVYYPFNELVTALSFQQHEHPLIESIMNKAVKESNEAYVRFRNRPKQYWRPKALLGILFASILLIALWIFPSETQQEAQGVEKERTAIQEMKKEVAKLEKKSKSEDVKKKMRELQEKLKEAETAEEALREVVKKQKELTLLEQKLKEKQLAEKGEGEGLSDEELQKLKELGELQNALAQNALSTQSYLSKLGKPISFDLQNTISQMNESKSSQSQNASASPKGTGNNQGNQQQDNGKTAQGNAGSGSNQGQGSSGKGNQQSQRSGGSGNGSNQGVGSGAVRQGGFSSSGAGLGAGGRTLLSVPSERLGGSSDPTVDGGTLGEGDPADEQKGSVPATKGTVRPYEEVIGVYEERYLQSAKRLQLPTDLQNVVESYFSSIQSEE</sequence>
<evidence type="ECO:0000313" key="4">
    <source>
        <dbReference type="EMBL" id="QBK24799.1"/>
    </source>
</evidence>
<evidence type="ECO:0000256" key="1">
    <source>
        <dbReference type="SAM" id="Coils"/>
    </source>
</evidence>
<evidence type="ECO:0000313" key="5">
    <source>
        <dbReference type="Proteomes" id="UP000291151"/>
    </source>
</evidence>